<name>A0A327M9U8_9PROT</name>
<dbReference type="AlphaFoldDB" id="A0A327M9U8"/>
<dbReference type="SMART" id="SM00460">
    <property type="entry name" value="TGc"/>
    <property type="match status" value="1"/>
</dbReference>
<dbReference type="InterPro" id="IPR013589">
    <property type="entry name" value="Bac_transglu_N"/>
</dbReference>
<dbReference type="RefSeq" id="WP_111469524.1">
    <property type="nucleotide sequence ID" value="NZ_QLIX01000005.1"/>
</dbReference>
<comment type="caution">
    <text evidence="2">The sequence shown here is derived from an EMBL/GenBank/DDBJ whole genome shotgun (WGS) entry which is preliminary data.</text>
</comment>
<feature type="domain" description="Transglutaminase-like" evidence="1">
    <location>
        <begin position="175"/>
        <end position="246"/>
    </location>
</feature>
<dbReference type="InterPro" id="IPR002931">
    <property type="entry name" value="Transglutaminase-like"/>
</dbReference>
<proteinExistence type="predicted"/>
<protein>
    <submittedName>
        <fullName evidence="2">Transglutaminase family protein</fullName>
    </submittedName>
</protein>
<keyword evidence="3" id="KW-1185">Reference proteome</keyword>
<dbReference type="PANTHER" id="PTHR33490:SF7">
    <property type="entry name" value="BLR2979 PROTEIN"/>
    <property type="match status" value="1"/>
</dbReference>
<dbReference type="EMBL" id="QLIX01000005">
    <property type="protein sequence ID" value="RAI59267.1"/>
    <property type="molecule type" value="Genomic_DNA"/>
</dbReference>
<dbReference type="InterPro" id="IPR038765">
    <property type="entry name" value="Papain-like_cys_pep_sf"/>
</dbReference>
<gene>
    <name evidence="2" type="ORF">DOO78_09555</name>
</gene>
<evidence type="ECO:0000313" key="3">
    <source>
        <dbReference type="Proteomes" id="UP000249065"/>
    </source>
</evidence>
<reference evidence="3" key="1">
    <citation type="submission" date="2018-06" db="EMBL/GenBank/DDBJ databases">
        <authorList>
            <person name="Khan S.A."/>
        </authorList>
    </citation>
    <scope>NUCLEOTIDE SEQUENCE [LARGE SCALE GENOMIC DNA]</scope>
    <source>
        <strain evidence="3">DB-1506</strain>
    </source>
</reference>
<evidence type="ECO:0000259" key="1">
    <source>
        <dbReference type="SMART" id="SM00460"/>
    </source>
</evidence>
<evidence type="ECO:0000313" key="2">
    <source>
        <dbReference type="EMBL" id="RAI59267.1"/>
    </source>
</evidence>
<dbReference type="Pfam" id="PF01841">
    <property type="entry name" value="Transglut_core"/>
    <property type="match status" value="1"/>
</dbReference>
<dbReference type="OrthoDB" id="9804023at2"/>
<accession>A0A327M9U8</accession>
<dbReference type="Proteomes" id="UP000249065">
    <property type="component" value="Unassembled WGS sequence"/>
</dbReference>
<dbReference type="Pfam" id="PF08379">
    <property type="entry name" value="Bact_transglu_N"/>
    <property type="match status" value="1"/>
</dbReference>
<organism evidence="2 3">
    <name type="scientific">Roseicella frigidaeris</name>
    <dbReference type="NCBI Taxonomy" id="2230885"/>
    <lineage>
        <taxon>Bacteria</taxon>
        <taxon>Pseudomonadati</taxon>
        <taxon>Pseudomonadota</taxon>
        <taxon>Alphaproteobacteria</taxon>
        <taxon>Acetobacterales</taxon>
        <taxon>Roseomonadaceae</taxon>
        <taxon>Roseicella</taxon>
    </lineage>
</organism>
<dbReference type="Gene3D" id="3.10.620.30">
    <property type="match status" value="1"/>
</dbReference>
<sequence length="302" mass="32726">MIYRVRHTTRYAYGSTVDLAAHMLHLTPRALPYQRLRSASLTSLPAAARRRDGLDHFGNAVTWLFIDAPHDLFEVTAEAEVEVRYPAPPAPEATPAWEQVREGARAGGPGAWQAAEYRFDSPMCPAVAAAGTYVAESFPPGRPILAGLLELNGRIRADFRFRAGVTDLSTRVAEVLRRREGVCQDFTHLMISGLRAIGLPARYISGYIRTRPPPGQPRRRGADQSHAWVGAWLGPADGWVELDPTNGVVVQEEHVVLGWGRDYGDISPVRGVMLGGGDHGLSIGVDLEPVEEAAAPAAGVQG</sequence>
<dbReference type="SUPFAM" id="SSF54001">
    <property type="entry name" value="Cysteine proteinases"/>
    <property type="match status" value="1"/>
</dbReference>
<dbReference type="PANTHER" id="PTHR33490">
    <property type="entry name" value="BLR5614 PROTEIN-RELATED"/>
    <property type="match status" value="1"/>
</dbReference>